<keyword evidence="1" id="KW-1133">Transmembrane helix</keyword>
<evidence type="ECO:0008006" key="4">
    <source>
        <dbReference type="Google" id="ProtNLM"/>
    </source>
</evidence>
<feature type="transmembrane region" description="Helical" evidence="1">
    <location>
        <begin position="244"/>
        <end position="272"/>
    </location>
</feature>
<feature type="transmembrane region" description="Helical" evidence="1">
    <location>
        <begin position="216"/>
        <end position="232"/>
    </location>
</feature>
<accession>A0A284S6G2</accession>
<sequence>MTVEWHIDDDNCDHNCTEVDIFFDANLSPSDSQDHGPYNSNKPNTPTFIWNATNWLMGPHDYDPRNNFPIFRTNLITLESGHASLVYYPFDRHAILFATFSWSDVTYPRCASYNAQIFAFAQDRSTNESVSLVLASASALFPGLKITVDVPTDDPAYLEEVKPGNRVMDVIVTIERSTLVIVYCLVITLTIWLVTLMICCIMIATVMFSFRQRNEIVVVPVATVFAFTQLRSSMPGAPGGFGDILGIFCWTTSMPCPSIGFPVTMVGIYLFVNPDDPARRSFTIDDIGAALINVQKE</sequence>
<keyword evidence="1" id="KW-0812">Transmembrane</keyword>
<proteinExistence type="predicted"/>
<reference evidence="3" key="1">
    <citation type="journal article" date="2017" name="Nat. Ecol. Evol.">
        <title>Genome expansion and lineage-specific genetic innovations in the forest pathogenic fungi Armillaria.</title>
        <authorList>
            <person name="Sipos G."/>
            <person name="Prasanna A.N."/>
            <person name="Walter M.C."/>
            <person name="O'Connor E."/>
            <person name="Balint B."/>
            <person name="Krizsan K."/>
            <person name="Kiss B."/>
            <person name="Hess J."/>
            <person name="Varga T."/>
            <person name="Slot J."/>
            <person name="Riley R."/>
            <person name="Boka B."/>
            <person name="Rigling D."/>
            <person name="Barry K."/>
            <person name="Lee J."/>
            <person name="Mihaltcheva S."/>
            <person name="LaButti K."/>
            <person name="Lipzen A."/>
            <person name="Waldron R."/>
            <person name="Moloney N.M."/>
            <person name="Sperisen C."/>
            <person name="Kredics L."/>
            <person name="Vagvoelgyi C."/>
            <person name="Patrignani A."/>
            <person name="Fitzpatrick D."/>
            <person name="Nagy I."/>
            <person name="Doyle S."/>
            <person name="Anderson J.B."/>
            <person name="Grigoriev I.V."/>
            <person name="Gueldener U."/>
            <person name="Muensterkoetter M."/>
            <person name="Nagy L.G."/>
        </authorList>
    </citation>
    <scope>NUCLEOTIDE SEQUENCE [LARGE SCALE GENOMIC DNA]</scope>
    <source>
        <strain evidence="3">C18/9</strain>
    </source>
</reference>
<organism evidence="2 3">
    <name type="scientific">Armillaria ostoyae</name>
    <name type="common">Armillaria root rot fungus</name>
    <dbReference type="NCBI Taxonomy" id="47428"/>
    <lineage>
        <taxon>Eukaryota</taxon>
        <taxon>Fungi</taxon>
        <taxon>Dikarya</taxon>
        <taxon>Basidiomycota</taxon>
        <taxon>Agaricomycotina</taxon>
        <taxon>Agaricomycetes</taxon>
        <taxon>Agaricomycetidae</taxon>
        <taxon>Agaricales</taxon>
        <taxon>Marasmiineae</taxon>
        <taxon>Physalacriaceae</taxon>
        <taxon>Armillaria</taxon>
    </lineage>
</organism>
<gene>
    <name evidence="2" type="ORF">ARMOST_20115</name>
</gene>
<dbReference type="Pfam" id="PF14494">
    <property type="entry name" value="DUF4436"/>
    <property type="match status" value="1"/>
</dbReference>
<evidence type="ECO:0000313" key="2">
    <source>
        <dbReference type="EMBL" id="SJL16589.1"/>
    </source>
</evidence>
<evidence type="ECO:0000313" key="3">
    <source>
        <dbReference type="Proteomes" id="UP000219338"/>
    </source>
</evidence>
<dbReference type="Proteomes" id="UP000219338">
    <property type="component" value="Unassembled WGS sequence"/>
</dbReference>
<dbReference type="STRING" id="47428.A0A284S6G2"/>
<evidence type="ECO:0000256" key="1">
    <source>
        <dbReference type="SAM" id="Phobius"/>
    </source>
</evidence>
<protein>
    <recommendedName>
        <fullName evidence="4">Transmembrane protein</fullName>
    </recommendedName>
</protein>
<dbReference type="InterPro" id="IPR027948">
    <property type="entry name" value="DUF4436"/>
</dbReference>
<dbReference type="AlphaFoldDB" id="A0A284S6G2"/>
<dbReference type="OMA" id="ICCIMIA"/>
<name>A0A284S6G2_ARMOS</name>
<dbReference type="OrthoDB" id="2923771at2759"/>
<feature type="transmembrane region" description="Helical" evidence="1">
    <location>
        <begin position="180"/>
        <end position="204"/>
    </location>
</feature>
<keyword evidence="3" id="KW-1185">Reference proteome</keyword>
<dbReference type="EMBL" id="FUEG01000036">
    <property type="protein sequence ID" value="SJL16589.1"/>
    <property type="molecule type" value="Genomic_DNA"/>
</dbReference>
<keyword evidence="1" id="KW-0472">Membrane</keyword>